<reference evidence="1 2" key="1">
    <citation type="journal article" date="2013" name="BMC Genomics">
        <title>The miniature genome of a carnivorous plant Genlisea aurea contains a low number of genes and short non-coding sequences.</title>
        <authorList>
            <person name="Leushkin E.V."/>
            <person name="Sutormin R.A."/>
            <person name="Nabieva E.R."/>
            <person name="Penin A.A."/>
            <person name="Kondrashov A.S."/>
            <person name="Logacheva M.D."/>
        </authorList>
    </citation>
    <scope>NUCLEOTIDE SEQUENCE [LARGE SCALE GENOMIC DNA]</scope>
</reference>
<keyword evidence="2" id="KW-1185">Reference proteome</keyword>
<evidence type="ECO:0000313" key="2">
    <source>
        <dbReference type="Proteomes" id="UP000015453"/>
    </source>
</evidence>
<proteinExistence type="predicted"/>
<sequence>MKHQDGGWLGALLSAAKSFLPTVGKALGQIGLAGATGAVKGLAEKVTKAQKAHT</sequence>
<accession>S8C1R0</accession>
<organism evidence="1 2">
    <name type="scientific">Genlisea aurea</name>
    <dbReference type="NCBI Taxonomy" id="192259"/>
    <lineage>
        <taxon>Eukaryota</taxon>
        <taxon>Viridiplantae</taxon>
        <taxon>Streptophyta</taxon>
        <taxon>Embryophyta</taxon>
        <taxon>Tracheophyta</taxon>
        <taxon>Spermatophyta</taxon>
        <taxon>Magnoliopsida</taxon>
        <taxon>eudicotyledons</taxon>
        <taxon>Gunneridae</taxon>
        <taxon>Pentapetalae</taxon>
        <taxon>asterids</taxon>
        <taxon>lamiids</taxon>
        <taxon>Lamiales</taxon>
        <taxon>Lentibulariaceae</taxon>
        <taxon>Genlisea</taxon>
    </lineage>
</organism>
<dbReference type="AlphaFoldDB" id="S8C1R0"/>
<dbReference type="EMBL" id="AUSU01007354">
    <property type="protein sequence ID" value="EPS60710.1"/>
    <property type="molecule type" value="Genomic_DNA"/>
</dbReference>
<comment type="caution">
    <text evidence="1">The sequence shown here is derived from an EMBL/GenBank/DDBJ whole genome shotgun (WGS) entry which is preliminary data.</text>
</comment>
<name>S8C1R0_9LAMI</name>
<protein>
    <submittedName>
        <fullName evidence="1">Uncharacterized protein</fullName>
    </submittedName>
</protein>
<evidence type="ECO:0000313" key="1">
    <source>
        <dbReference type="EMBL" id="EPS60710.1"/>
    </source>
</evidence>
<dbReference type="Proteomes" id="UP000015453">
    <property type="component" value="Unassembled WGS sequence"/>
</dbReference>
<gene>
    <name evidence="1" type="ORF">M569_14092</name>
</gene>